<accession>A0A3P1XQX4</accession>
<gene>
    <name evidence="2" type="ORF">EII40_07545</name>
</gene>
<sequence>MNRKYEKTIRDHVLKGQSGVDFKILEMSEQGTVTVTDSIAYLTNNFRKDKDVVIKRIELAKKLTEDLQTATKLKSEYDKYAEDIERMNARIDSLRTLPPDNLRGYDSQNPADVLVVIIRCKYSLDISGTTVEETFDFYLSPDGSKCYQKKGT</sequence>
<organism evidence="2 3">
    <name type="scientific">Tannerella forsythia</name>
    <name type="common">Bacteroides forsythus</name>
    <dbReference type="NCBI Taxonomy" id="28112"/>
    <lineage>
        <taxon>Bacteria</taxon>
        <taxon>Pseudomonadati</taxon>
        <taxon>Bacteroidota</taxon>
        <taxon>Bacteroidia</taxon>
        <taxon>Bacteroidales</taxon>
        <taxon>Tannerellaceae</taxon>
        <taxon>Tannerella</taxon>
    </lineage>
</organism>
<evidence type="ECO:0000313" key="2">
    <source>
        <dbReference type="EMBL" id="RRD60450.1"/>
    </source>
</evidence>
<keyword evidence="1" id="KW-0175">Coiled coil</keyword>
<feature type="coiled-coil region" evidence="1">
    <location>
        <begin position="70"/>
        <end position="97"/>
    </location>
</feature>
<dbReference type="AlphaFoldDB" id="A0A3P1XQX4"/>
<name>A0A3P1XQX4_TANFO</name>
<protein>
    <submittedName>
        <fullName evidence="2">Uncharacterized protein</fullName>
    </submittedName>
</protein>
<dbReference type="Proteomes" id="UP000278609">
    <property type="component" value="Unassembled WGS sequence"/>
</dbReference>
<dbReference type="OrthoDB" id="1016167at2"/>
<evidence type="ECO:0000313" key="3">
    <source>
        <dbReference type="Proteomes" id="UP000278609"/>
    </source>
</evidence>
<reference evidence="2 3" key="1">
    <citation type="submission" date="2018-11" db="EMBL/GenBank/DDBJ databases">
        <title>Genomes From Bacteria Associated with the Canine Oral Cavity: a Test Case for Automated Genome-Based Taxonomic Assignment.</title>
        <authorList>
            <person name="Coil D.A."/>
            <person name="Jospin G."/>
            <person name="Darling A.E."/>
            <person name="Wallis C."/>
            <person name="Davis I.J."/>
            <person name="Harris S."/>
            <person name="Eisen J.A."/>
            <person name="Holcombe L.J."/>
            <person name="O'Flynn C."/>
        </authorList>
    </citation>
    <scope>NUCLEOTIDE SEQUENCE [LARGE SCALE GENOMIC DNA]</scope>
    <source>
        <strain evidence="2 3">OH2617_COT-023</strain>
    </source>
</reference>
<evidence type="ECO:0000256" key="1">
    <source>
        <dbReference type="SAM" id="Coils"/>
    </source>
</evidence>
<proteinExistence type="predicted"/>
<dbReference type="EMBL" id="RQYS01000028">
    <property type="protein sequence ID" value="RRD60450.1"/>
    <property type="molecule type" value="Genomic_DNA"/>
</dbReference>
<comment type="caution">
    <text evidence="2">The sequence shown here is derived from an EMBL/GenBank/DDBJ whole genome shotgun (WGS) entry which is preliminary data.</text>
</comment>